<feature type="chain" id="PRO_5018561877" evidence="1">
    <location>
        <begin position="25"/>
        <end position="894"/>
    </location>
</feature>
<feature type="signal peptide" evidence="1">
    <location>
        <begin position="1"/>
        <end position="24"/>
    </location>
</feature>
<accession>A0A3S0PUH8</accession>
<dbReference type="AlphaFoldDB" id="A0A3S0PUH8"/>
<dbReference type="InterPro" id="IPR026444">
    <property type="entry name" value="Secre_tail"/>
</dbReference>
<dbReference type="InterPro" id="IPR045474">
    <property type="entry name" value="GEVED"/>
</dbReference>
<dbReference type="InterPro" id="IPR013783">
    <property type="entry name" value="Ig-like_fold"/>
</dbReference>
<feature type="domain" description="GEVED" evidence="2">
    <location>
        <begin position="422"/>
        <end position="492"/>
    </location>
</feature>
<evidence type="ECO:0000259" key="2">
    <source>
        <dbReference type="Pfam" id="PF20009"/>
    </source>
</evidence>
<protein>
    <submittedName>
        <fullName evidence="3">T9SS type A sorting domain-containing protein</fullName>
    </submittedName>
</protein>
<dbReference type="Pfam" id="PF20009">
    <property type="entry name" value="GEVED"/>
    <property type="match status" value="1"/>
</dbReference>
<keyword evidence="1" id="KW-0732">Signal</keyword>
<gene>
    <name evidence="3" type="ORF">EHV08_05760</name>
</gene>
<dbReference type="OrthoDB" id="1060173at2"/>
<dbReference type="Proteomes" id="UP000278983">
    <property type="component" value="Unassembled WGS sequence"/>
</dbReference>
<evidence type="ECO:0000313" key="3">
    <source>
        <dbReference type="EMBL" id="RUL59310.1"/>
    </source>
</evidence>
<organism evidence="3 4">
    <name type="scientific">Prevotella koreensis</name>
    <dbReference type="NCBI Taxonomy" id="2490854"/>
    <lineage>
        <taxon>Bacteria</taxon>
        <taxon>Pseudomonadati</taxon>
        <taxon>Bacteroidota</taxon>
        <taxon>Bacteroidia</taxon>
        <taxon>Bacteroidales</taxon>
        <taxon>Prevotellaceae</taxon>
        <taxon>Prevotella</taxon>
    </lineage>
</organism>
<proteinExistence type="predicted"/>
<dbReference type="Gene3D" id="2.60.40.10">
    <property type="entry name" value="Immunoglobulins"/>
    <property type="match status" value="1"/>
</dbReference>
<dbReference type="NCBIfam" id="TIGR04183">
    <property type="entry name" value="Por_Secre_tail"/>
    <property type="match status" value="1"/>
</dbReference>
<comment type="caution">
    <text evidence="3">The sequence shown here is derived from an EMBL/GenBank/DDBJ whole genome shotgun (WGS) entry which is preliminary data.</text>
</comment>
<dbReference type="EMBL" id="RYYU01000001">
    <property type="protein sequence ID" value="RUL59310.1"/>
    <property type="molecule type" value="Genomic_DNA"/>
</dbReference>
<sequence>MEIKKLYTLILAGLLLLSASQLTAKNDNPVSRRITIGRSSTILKSSVTGDLLCPENTIHSEAFDPNARMKGINRSDQGYVNGKTRDYQTFSDNRFLIHGVQVFGIFADGSFQLSTERLHLDSEGNMLEPIRLEVAFWEIAPTGLPGNLIYREEIDVIGEKTGATWGVEGREPVGPIYAFKMNLKEKVRMESGFVSVCAVDMGDHPQSSFCTIHDSSISHPGLISYEQEGQPIKWFNGGFNYCFLGSQNEPLAQKGLKFTRMLSPSQTERGKFAKVQVELRNYGTTDISDAMLELYENERLLHTETVDATIRQGDTYKYTFKNRIDCSAIGTHHYTLRNITPGDELFAPQTIAFSTTNIEDVCSSQSLYDKKYKYIKRVTVGTIDNPSEWSQYSDFRNLKTEIKPSEKLTMTIDRIAGNGYFVKVWVDWNGNGLFDDVGEFIGYVTQNTIDIKIPEEIYAEPGDKCMRIVLSNTDTSPCGNYYYGETEDYTLTVVRPAFTPALSLGSKELDVEMNVGETSEHTLNMKNDGSETLHANISVLYRLPFSPDTRPVYKSPTCNPTQTQKPVLSVGRQGCQTVGYPKEPTEDTNIVLSYGGDYSSNVGADNVYVSFAQHFPGTALANISGMQLSSIDVYIASAARKSFVVVWKGRTQNTNGEPIVKQQFVPQPNSWNHIVLEHPVNIADQDLWIGVALEGCKGINYLVGVDQGPASIGFGDMISIENSNYWWSLADLGTDCNILIRGNVTGQRTPAVSWLNLDKQELTLAAGQNNNVKLHINTYGLKDNLYEASIKITTNDPLASLFKLPVYLRSTDSSHITMLKGIDTPMFSITPGRQLTSTSSKPISYMAIFDMCGTMLAIEYDARSIDISRLQQGIYIVKAVYKDNSSTSGKFMIK</sequence>
<evidence type="ECO:0000256" key="1">
    <source>
        <dbReference type="SAM" id="SignalP"/>
    </source>
</evidence>
<reference evidence="3 4" key="1">
    <citation type="submission" date="2018-12" db="EMBL/GenBank/DDBJ databases">
        <title>Genome sequencing of Prevotella sp. KCOM 3155 (= JS262).</title>
        <authorList>
            <person name="Kook J.-K."/>
            <person name="Park S.-N."/>
            <person name="Lim Y.K."/>
        </authorList>
    </citation>
    <scope>NUCLEOTIDE SEQUENCE [LARGE SCALE GENOMIC DNA]</scope>
    <source>
        <strain evidence="3 4">KCOM 3155</strain>
    </source>
</reference>
<keyword evidence="4" id="KW-1185">Reference proteome</keyword>
<name>A0A3S0PUH8_9BACT</name>
<dbReference type="RefSeq" id="WP_126678471.1">
    <property type="nucleotide sequence ID" value="NZ_RYYU01000001.1"/>
</dbReference>
<evidence type="ECO:0000313" key="4">
    <source>
        <dbReference type="Proteomes" id="UP000278983"/>
    </source>
</evidence>